<reference evidence="1 2" key="1">
    <citation type="journal article" date="2016" name="Mol. Biol. Evol.">
        <title>Comparative Genomics of Early-Diverging Mushroom-Forming Fungi Provides Insights into the Origins of Lignocellulose Decay Capabilities.</title>
        <authorList>
            <person name="Nagy L.G."/>
            <person name="Riley R."/>
            <person name="Tritt A."/>
            <person name="Adam C."/>
            <person name="Daum C."/>
            <person name="Floudas D."/>
            <person name="Sun H."/>
            <person name="Yadav J.S."/>
            <person name="Pangilinan J."/>
            <person name="Larsson K.H."/>
            <person name="Matsuura K."/>
            <person name="Barry K."/>
            <person name="Labutti K."/>
            <person name="Kuo R."/>
            <person name="Ohm R.A."/>
            <person name="Bhattacharya S.S."/>
            <person name="Shirouzu T."/>
            <person name="Yoshinaga Y."/>
            <person name="Martin F.M."/>
            <person name="Grigoriev I.V."/>
            <person name="Hibbett D.S."/>
        </authorList>
    </citation>
    <scope>NUCLEOTIDE SEQUENCE [LARGE SCALE GENOMIC DNA]</scope>
    <source>
        <strain evidence="1 2">HHB10207 ss-3</strain>
    </source>
</reference>
<protein>
    <recommendedName>
        <fullName evidence="3">G domain-containing protein</fullName>
    </recommendedName>
</protein>
<name>A0A166F3V1_9AGAM</name>
<gene>
    <name evidence="1" type="ORF">SISSUDRAFT_1127403</name>
</gene>
<dbReference type="EMBL" id="KV428035">
    <property type="protein sequence ID" value="KZT40249.1"/>
    <property type="molecule type" value="Genomic_DNA"/>
</dbReference>
<dbReference type="AlphaFoldDB" id="A0A166F3V1"/>
<dbReference type="PRINTS" id="PR00449">
    <property type="entry name" value="RASTRNSFRMNG"/>
</dbReference>
<dbReference type="CDD" id="cd00882">
    <property type="entry name" value="Ras_like_GTPase"/>
    <property type="match status" value="1"/>
</dbReference>
<accession>A0A166F3V1</accession>
<evidence type="ECO:0000313" key="2">
    <source>
        <dbReference type="Proteomes" id="UP000076798"/>
    </source>
</evidence>
<dbReference type="Gene3D" id="3.40.50.300">
    <property type="entry name" value="P-loop containing nucleotide triphosphate hydrolases"/>
    <property type="match status" value="1"/>
</dbReference>
<sequence length="425" mass="48423">MGLKGFIKTVFGSGPNHHGRFRALVIGRAGCGKTSILDRFCGENISDMPGESRGLHKIGKELMSKNNPSFVAHDSRGTEAGSDEEFETVMSFIEERSRMGPLHRIHVIWYCIPIGDRAIQEAEKKFFSGNRFNIPVIAIVTKYDLLIEECQQIIEEDWENDPAFDPSQNDQLEDLSAQARTAARRVFHTHYQDKLMRMPFPPESVVRLANVHINKNSKELLHDLNLATLRAIKDTDTDVLMVFARAQKIDESLPSFFALLSYHIYERPKIKKRTLTASANVGTFTKATPVYNDPTTFMTFWAPENYEIAICDALAEFVDSRSRDCYKILSSQGLQERAFRAQVVCDLWIVLQSLGKKREKLEVPLIRKAICAYGKSEAAKEVQRAIIDSCNPLQWAEWKSFWQIYEAVQQIARHGREQFAIESQG</sequence>
<dbReference type="Proteomes" id="UP000076798">
    <property type="component" value="Unassembled WGS sequence"/>
</dbReference>
<evidence type="ECO:0000313" key="1">
    <source>
        <dbReference type="EMBL" id="KZT40249.1"/>
    </source>
</evidence>
<keyword evidence="2" id="KW-1185">Reference proteome</keyword>
<dbReference type="OrthoDB" id="59699at2759"/>
<proteinExistence type="predicted"/>
<dbReference type="InterPro" id="IPR027417">
    <property type="entry name" value="P-loop_NTPase"/>
</dbReference>
<organism evidence="1 2">
    <name type="scientific">Sistotremastrum suecicum HHB10207 ss-3</name>
    <dbReference type="NCBI Taxonomy" id="1314776"/>
    <lineage>
        <taxon>Eukaryota</taxon>
        <taxon>Fungi</taxon>
        <taxon>Dikarya</taxon>
        <taxon>Basidiomycota</taxon>
        <taxon>Agaricomycotina</taxon>
        <taxon>Agaricomycetes</taxon>
        <taxon>Sistotremastrales</taxon>
        <taxon>Sistotremastraceae</taxon>
        <taxon>Sistotremastrum</taxon>
    </lineage>
</organism>
<evidence type="ECO:0008006" key="3">
    <source>
        <dbReference type="Google" id="ProtNLM"/>
    </source>
</evidence>
<dbReference type="SUPFAM" id="SSF52540">
    <property type="entry name" value="P-loop containing nucleoside triphosphate hydrolases"/>
    <property type="match status" value="1"/>
</dbReference>